<keyword evidence="4 7" id="KW-0812">Transmembrane</keyword>
<comment type="subcellular location">
    <subcellularLocation>
        <location evidence="1">Cell membrane</location>
        <topology evidence="1">Multi-pass membrane protein</topology>
    </subcellularLocation>
</comment>
<dbReference type="RefSeq" id="WP_209296551.1">
    <property type="nucleotide sequence ID" value="NZ_JAGIKT010000112.1"/>
</dbReference>
<dbReference type="Proteomes" id="UP000669317">
    <property type="component" value="Unassembled WGS sequence"/>
</dbReference>
<dbReference type="InterPro" id="IPR007353">
    <property type="entry name" value="DUF421"/>
</dbReference>
<dbReference type="Gene3D" id="3.30.240.20">
    <property type="entry name" value="bsu07140 like domains"/>
    <property type="match status" value="1"/>
</dbReference>
<dbReference type="PANTHER" id="PTHR34582">
    <property type="entry name" value="UPF0702 TRANSMEMBRANE PROTEIN YCAP"/>
    <property type="match status" value="1"/>
</dbReference>
<name>A0ABS4A6J6_9BRAD</name>
<evidence type="ECO:0000313" key="9">
    <source>
        <dbReference type="EMBL" id="MBP0116033.1"/>
    </source>
</evidence>
<feature type="domain" description="YetF C-terminal" evidence="8">
    <location>
        <begin position="93"/>
        <end position="160"/>
    </location>
</feature>
<evidence type="ECO:0000259" key="8">
    <source>
        <dbReference type="Pfam" id="PF04239"/>
    </source>
</evidence>
<evidence type="ECO:0000256" key="2">
    <source>
        <dbReference type="ARBA" id="ARBA00006448"/>
    </source>
</evidence>
<evidence type="ECO:0000313" key="10">
    <source>
        <dbReference type="Proteomes" id="UP000669317"/>
    </source>
</evidence>
<evidence type="ECO:0000256" key="7">
    <source>
        <dbReference type="SAM" id="Phobius"/>
    </source>
</evidence>
<evidence type="ECO:0000256" key="3">
    <source>
        <dbReference type="ARBA" id="ARBA00022475"/>
    </source>
</evidence>
<dbReference type="InterPro" id="IPR023090">
    <property type="entry name" value="UPF0702_alpha/beta_dom_sf"/>
</dbReference>
<comment type="caution">
    <text evidence="9">The sequence shown here is derived from an EMBL/GenBank/DDBJ whole genome shotgun (WGS) entry which is preliminary data.</text>
</comment>
<dbReference type="Pfam" id="PF04239">
    <property type="entry name" value="DUF421"/>
    <property type="match status" value="1"/>
</dbReference>
<proteinExistence type="inferred from homology"/>
<feature type="transmembrane region" description="Helical" evidence="7">
    <location>
        <begin position="70"/>
        <end position="92"/>
    </location>
</feature>
<organism evidence="9 10">
    <name type="scientific">Bradyrhizobium vignae</name>
    <dbReference type="NCBI Taxonomy" id="1549949"/>
    <lineage>
        <taxon>Bacteria</taxon>
        <taxon>Pseudomonadati</taxon>
        <taxon>Pseudomonadota</taxon>
        <taxon>Alphaproteobacteria</taxon>
        <taxon>Hyphomicrobiales</taxon>
        <taxon>Nitrobacteraceae</taxon>
        <taxon>Bradyrhizobium</taxon>
    </lineage>
</organism>
<feature type="transmembrane region" description="Helical" evidence="7">
    <location>
        <begin position="45"/>
        <end position="64"/>
    </location>
</feature>
<keyword evidence="5 7" id="KW-1133">Transmembrane helix</keyword>
<feature type="transmembrane region" description="Helical" evidence="7">
    <location>
        <begin position="12"/>
        <end position="33"/>
    </location>
</feature>
<evidence type="ECO:0000256" key="1">
    <source>
        <dbReference type="ARBA" id="ARBA00004651"/>
    </source>
</evidence>
<reference evidence="9 10" key="1">
    <citation type="submission" date="2021-03" db="EMBL/GenBank/DDBJ databases">
        <title>Genome Sequence of Bradyrhizobium vignae strain ISRA400.</title>
        <authorList>
            <person name="Tisa L.S."/>
            <person name="Svistoonoff S."/>
            <person name="Hocher V."/>
            <person name="Fall S."/>
            <person name="Zaiya A."/>
            <person name="Naing D."/>
            <person name="Niang N."/>
            <person name="Diouf A."/>
            <person name="Dasylva M.C."/>
            <person name="Toure O."/>
            <person name="Gueye M."/>
            <person name="Gully D."/>
            <person name="Tisseyre P."/>
            <person name="Simpson S."/>
            <person name="Morris K."/>
            <person name="Thomas W.K."/>
        </authorList>
    </citation>
    <scope>NUCLEOTIDE SEQUENCE [LARGE SCALE GENOMIC DNA]</scope>
    <source>
        <strain evidence="9 10">ISRA400</strain>
    </source>
</reference>
<evidence type="ECO:0000256" key="4">
    <source>
        <dbReference type="ARBA" id="ARBA00022692"/>
    </source>
</evidence>
<gene>
    <name evidence="9" type="ORF">JWS04_34215</name>
</gene>
<comment type="similarity">
    <text evidence="2">Belongs to the UPF0702 family.</text>
</comment>
<sequence length="184" mass="19606">MVDVGHIIFQGWAPLLRTAIGTTITYIALVVLLRLAGPRTLAKWYAFDLIVTVALGSTFANSVLSGDISVAQSLVGFVILIGLQFIIAFAVAHWSPLRVIVNPQPTLLLHQGKLARDAMRSQRVAEADVRAAVRQHGIDRLEDVGAVVLEADGTFSVIRQLGSEASALADIPELGGSNAANRSD</sequence>
<protein>
    <submittedName>
        <fullName evidence="9">DUF421 domain-containing protein</fullName>
    </submittedName>
</protein>
<keyword evidence="6 7" id="KW-0472">Membrane</keyword>
<keyword evidence="10" id="KW-1185">Reference proteome</keyword>
<dbReference type="EMBL" id="JAGIKT010000112">
    <property type="protein sequence ID" value="MBP0116033.1"/>
    <property type="molecule type" value="Genomic_DNA"/>
</dbReference>
<dbReference type="PANTHER" id="PTHR34582:SF6">
    <property type="entry name" value="UPF0702 TRANSMEMBRANE PROTEIN YCAP"/>
    <property type="match status" value="1"/>
</dbReference>
<keyword evidence="3" id="KW-1003">Cell membrane</keyword>
<accession>A0ABS4A6J6</accession>
<evidence type="ECO:0000256" key="6">
    <source>
        <dbReference type="ARBA" id="ARBA00023136"/>
    </source>
</evidence>
<evidence type="ECO:0000256" key="5">
    <source>
        <dbReference type="ARBA" id="ARBA00022989"/>
    </source>
</evidence>